<feature type="compositionally biased region" description="Basic residues" evidence="8">
    <location>
        <begin position="828"/>
        <end position="844"/>
    </location>
</feature>
<dbReference type="WBParaSite" id="SMUV_0000850101-mRNA-1">
    <property type="protein sequence ID" value="SMUV_0000850101-mRNA-1"/>
    <property type="gene ID" value="SMUV_0000850101"/>
</dbReference>
<dbReference type="EC" id="5.6.2.1" evidence="3 7"/>
<dbReference type="CDD" id="cd03362">
    <property type="entry name" value="TOPRIM_TopoIA_TopoIII"/>
    <property type="match status" value="1"/>
</dbReference>
<keyword evidence="11" id="KW-1185">Reference proteome</keyword>
<accession>A0A158R5X0</accession>
<evidence type="ECO:0000259" key="9">
    <source>
        <dbReference type="PROSITE" id="PS51379"/>
    </source>
</evidence>
<evidence type="ECO:0000313" key="12">
    <source>
        <dbReference type="WBParaSite" id="SMUV_0000850101-mRNA-1"/>
    </source>
</evidence>
<dbReference type="Gene3D" id="2.70.20.10">
    <property type="entry name" value="Topoisomerase I, domain 3"/>
    <property type="match status" value="1"/>
</dbReference>
<dbReference type="PROSITE" id="PS00396">
    <property type="entry name" value="TOPO_IA_1"/>
    <property type="match status" value="1"/>
</dbReference>
<proteinExistence type="inferred from homology"/>
<keyword evidence="6 7" id="KW-0413">Isomerase</keyword>
<protein>
    <recommendedName>
        <fullName evidence="3 7">DNA topoisomerase</fullName>
        <ecNumber evidence="3 7">5.6.2.1</ecNumber>
    </recommendedName>
</protein>
<feature type="domain" description="4Fe-4S ferredoxin-type" evidence="9">
    <location>
        <begin position="687"/>
        <end position="716"/>
    </location>
</feature>
<dbReference type="GO" id="GO:0006310">
    <property type="term" value="P:DNA recombination"/>
    <property type="evidence" value="ECO:0007669"/>
    <property type="project" value="TreeGrafter"/>
</dbReference>
<dbReference type="InterPro" id="IPR017896">
    <property type="entry name" value="4Fe4S_Fe-S-bd"/>
</dbReference>
<keyword evidence="4 7" id="KW-0799">Topoisomerase</keyword>
<dbReference type="Gene3D" id="1.10.460.10">
    <property type="entry name" value="Topoisomerase I, domain 2"/>
    <property type="match status" value="1"/>
</dbReference>
<reference evidence="12" key="1">
    <citation type="submission" date="2016-04" db="UniProtKB">
        <authorList>
            <consortium name="WormBaseParasite"/>
        </authorList>
    </citation>
    <scope>IDENTIFICATION</scope>
</reference>
<dbReference type="GO" id="GO:0006281">
    <property type="term" value="P:DNA repair"/>
    <property type="evidence" value="ECO:0007669"/>
    <property type="project" value="TreeGrafter"/>
</dbReference>
<feature type="domain" description="Topo IA-type catalytic" evidence="10">
    <location>
        <begin position="161"/>
        <end position="583"/>
    </location>
</feature>
<evidence type="ECO:0000256" key="7">
    <source>
        <dbReference type="RuleBase" id="RU362092"/>
    </source>
</evidence>
<dbReference type="InterPro" id="IPR003601">
    <property type="entry name" value="Topo_IA_2"/>
</dbReference>
<dbReference type="Pfam" id="PF01751">
    <property type="entry name" value="Toprim"/>
    <property type="match status" value="1"/>
</dbReference>
<dbReference type="PROSITE" id="PS51379">
    <property type="entry name" value="4FE4S_FER_2"/>
    <property type="match status" value="1"/>
</dbReference>
<dbReference type="InterPro" id="IPR003602">
    <property type="entry name" value="Topo_IA_DNA-bd_dom"/>
</dbReference>
<dbReference type="FunFam" id="1.10.290.10:FF:000001">
    <property type="entry name" value="DNA topoisomerase"/>
    <property type="match status" value="1"/>
</dbReference>
<dbReference type="InterPro" id="IPR034144">
    <property type="entry name" value="TOPRIM_TopoIII"/>
</dbReference>
<dbReference type="Gene3D" id="1.10.290.10">
    <property type="entry name" value="Topoisomerase I, domain 4"/>
    <property type="match status" value="1"/>
</dbReference>
<evidence type="ECO:0000256" key="2">
    <source>
        <dbReference type="ARBA" id="ARBA00009446"/>
    </source>
</evidence>
<name>A0A158R5X0_9BILA</name>
<dbReference type="STRING" id="451379.A0A158R5X0"/>
<evidence type="ECO:0000256" key="6">
    <source>
        <dbReference type="ARBA" id="ARBA00023235"/>
    </source>
</evidence>
<comment type="catalytic activity">
    <reaction evidence="1 7">
        <text>ATP-independent breakage of single-stranded DNA, followed by passage and rejoining.</text>
        <dbReference type="EC" id="5.6.2.1"/>
    </reaction>
</comment>
<dbReference type="InterPro" id="IPR013824">
    <property type="entry name" value="Topo_IA_cen_sub1"/>
</dbReference>
<comment type="function">
    <text evidence="7">Introduces a single-strand break via transesterification at a target site in duplex DNA. Releases the supercoiling and torsional tension of DNA introduced during the DNA replication and transcription by transiently cleaving and rejoining one strand of the DNA duplex. The scissile phosphodiester is attacked by the catalytic tyrosine of the enzyme, resulting in the formation of a DNA-(5'-phosphotyrosyl)-enzyme intermediate and the expulsion of a 3'-OH DNA strand.</text>
</comment>
<dbReference type="InterPro" id="IPR013825">
    <property type="entry name" value="Topo_IA_cen_sub2"/>
</dbReference>
<evidence type="ECO:0000256" key="8">
    <source>
        <dbReference type="SAM" id="MobiDB-lite"/>
    </source>
</evidence>
<dbReference type="Proteomes" id="UP000046393">
    <property type="component" value="Unplaced"/>
</dbReference>
<dbReference type="CDD" id="cd00186">
    <property type="entry name" value="TOP1Ac"/>
    <property type="match status" value="1"/>
</dbReference>
<dbReference type="InterPro" id="IPR023406">
    <property type="entry name" value="Topo_IA_AS"/>
</dbReference>
<dbReference type="Pfam" id="PF01131">
    <property type="entry name" value="Topoisom_bac"/>
    <property type="match status" value="1"/>
</dbReference>
<dbReference type="AlphaFoldDB" id="A0A158R5X0"/>
<dbReference type="InterPro" id="IPR006171">
    <property type="entry name" value="TOPRIM_dom"/>
</dbReference>
<dbReference type="GO" id="GO:0003917">
    <property type="term" value="F:DNA topoisomerase type I (single strand cut, ATP-independent) activity"/>
    <property type="evidence" value="ECO:0007669"/>
    <property type="project" value="UniProtKB-EC"/>
</dbReference>
<evidence type="ECO:0000256" key="5">
    <source>
        <dbReference type="ARBA" id="ARBA00023125"/>
    </source>
</evidence>
<dbReference type="Gene3D" id="3.40.50.140">
    <property type="match status" value="1"/>
</dbReference>
<evidence type="ECO:0000256" key="1">
    <source>
        <dbReference type="ARBA" id="ARBA00000213"/>
    </source>
</evidence>
<dbReference type="PROSITE" id="PS52039">
    <property type="entry name" value="TOPO_IA_2"/>
    <property type="match status" value="1"/>
</dbReference>
<dbReference type="InterPro" id="IPR013826">
    <property type="entry name" value="Topo_IA_cen_sub3"/>
</dbReference>
<dbReference type="GO" id="GO:0003677">
    <property type="term" value="F:DNA binding"/>
    <property type="evidence" value="ECO:0007669"/>
    <property type="project" value="UniProtKB-KW"/>
</dbReference>
<evidence type="ECO:0000256" key="4">
    <source>
        <dbReference type="ARBA" id="ARBA00023029"/>
    </source>
</evidence>
<dbReference type="PRINTS" id="PR00417">
    <property type="entry name" value="PRTPISMRASEI"/>
</dbReference>
<dbReference type="InterPro" id="IPR056452">
    <property type="entry name" value="Zn_ribbon_TOP3B"/>
</dbReference>
<dbReference type="InterPro" id="IPR023405">
    <property type="entry name" value="Topo_IA_core_domain"/>
</dbReference>
<keyword evidence="5 7" id="KW-0238">DNA-binding</keyword>
<dbReference type="InterPro" id="IPR000380">
    <property type="entry name" value="Topo_IA"/>
</dbReference>
<dbReference type="Pfam" id="PF23546">
    <property type="entry name" value="Zn_ribbon_TOP3B"/>
    <property type="match status" value="1"/>
</dbReference>
<evidence type="ECO:0000313" key="11">
    <source>
        <dbReference type="Proteomes" id="UP000046393"/>
    </source>
</evidence>
<dbReference type="SMART" id="SM00436">
    <property type="entry name" value="TOP1Bc"/>
    <property type="match status" value="1"/>
</dbReference>
<comment type="similarity">
    <text evidence="2 7">Belongs to the type IA topoisomerase family.</text>
</comment>
<evidence type="ECO:0000256" key="3">
    <source>
        <dbReference type="ARBA" id="ARBA00012891"/>
    </source>
</evidence>
<dbReference type="PANTHER" id="PTHR11390:SF20">
    <property type="entry name" value="DNA TOPOISOMERASE 3-BETA-1"/>
    <property type="match status" value="1"/>
</dbReference>
<evidence type="ECO:0000259" key="10">
    <source>
        <dbReference type="PROSITE" id="PS52039"/>
    </source>
</evidence>
<feature type="region of interest" description="Disordered" evidence="8">
    <location>
        <begin position="816"/>
        <end position="844"/>
    </location>
</feature>
<dbReference type="InterPro" id="IPR013497">
    <property type="entry name" value="Topo_IA_cen"/>
</dbReference>
<dbReference type="SMART" id="SM00493">
    <property type="entry name" value="TOPRIM"/>
    <property type="match status" value="1"/>
</dbReference>
<organism evidence="11 12">
    <name type="scientific">Syphacia muris</name>
    <dbReference type="NCBI Taxonomy" id="451379"/>
    <lineage>
        <taxon>Eukaryota</taxon>
        <taxon>Metazoa</taxon>
        <taxon>Ecdysozoa</taxon>
        <taxon>Nematoda</taxon>
        <taxon>Chromadorea</taxon>
        <taxon>Rhabditida</taxon>
        <taxon>Spirurina</taxon>
        <taxon>Oxyuridomorpha</taxon>
        <taxon>Oxyuroidea</taxon>
        <taxon>Oxyuridae</taxon>
        <taxon>Syphacia</taxon>
    </lineage>
</organism>
<dbReference type="SMART" id="SM00437">
    <property type="entry name" value="TOP1Ac"/>
    <property type="match status" value="1"/>
</dbReference>
<sequence>MNVVFMVAEKPILAESIAKILSNGKYNKRQGWNSVCSICEFKGTFMGKPALFKMTSTCGHVLAIDFLPQFKNWEKTDPVKLFSVTTEKIEANPKMKMLKEMLWLDCDKEGENICFEVIGAVQQSMKPSSSGNIMDNIFRAHFSATTEKEIKGAMEKLGKPKLCESLSVEARQELDLRIGCAFTRFQTRYFQGKYGDLDSACISFGPCQTPTLGFCVTRHDEIVQFKPEPYWIIDAHFELSDSSTINPEYARGRIFDKDICHLLLDRIKNVGAGTVVDISCKKNLKEPPLPLNTVELLRVASSAFGLSPATTMSIAENLYTRGFISYPRTETTKYPASFNLVEVLKPHQKSSELGDVVNELLANGIRRSNRGKDVGDHPPITPMLYDNNTLSADFKKIYDYIVQHFLASLMRPCVVQTTTALIDVGKEHFSLTAKEVLESGYTKVLKWQAVIEDFTSLQLKVGQKLPLRTASISERATSPPDYLTESELISLMEKHGIGTDASIPVHINTISQRNYVTVGKSRRLIPTKLGIALVHGYRKVDPELVSSNMRAEVEAQLDLIAKGKADYIAVKTHVLENFKAKFIYYVENISAVDLLFEDSFTTLANSGKPFSRCGKCRRFMKLVASKPQRLHCPYCQDTYSLPLAADGVVKLHAEKKCPLDGFDLVYWQGPGGKLANSFALCPYCYNNPPFEDMKKCSGCNLCTHSTCPNSYKTQGVVECPRRHENSEGVLVLDPQSNPKWRLSCNHCSAVIAIFEGAAKVTVESKQCVDCGAQLLSAAYKANSPLPDGKASYVGCIFCDKSISSFVNLNHLYTGSVQSQRPRSNGFKRQQRGGKRGRRGAGRRL</sequence>
<dbReference type="GO" id="GO:0005634">
    <property type="term" value="C:nucleus"/>
    <property type="evidence" value="ECO:0007669"/>
    <property type="project" value="TreeGrafter"/>
</dbReference>
<dbReference type="SUPFAM" id="SSF56712">
    <property type="entry name" value="Prokaryotic type I DNA topoisomerase"/>
    <property type="match status" value="1"/>
</dbReference>
<dbReference type="GO" id="GO:0006265">
    <property type="term" value="P:DNA topological change"/>
    <property type="evidence" value="ECO:0007669"/>
    <property type="project" value="InterPro"/>
</dbReference>
<dbReference type="PANTHER" id="PTHR11390">
    <property type="entry name" value="PROKARYOTIC DNA TOPOISOMERASE"/>
    <property type="match status" value="1"/>
</dbReference>